<reference evidence="2 3" key="1">
    <citation type="submission" date="2019-02" db="EMBL/GenBank/DDBJ databases">
        <title>Deep-cultivation of Planctomycetes and their phenomic and genomic characterization uncovers novel biology.</title>
        <authorList>
            <person name="Wiegand S."/>
            <person name="Jogler M."/>
            <person name="Boedeker C."/>
            <person name="Pinto D."/>
            <person name="Vollmers J."/>
            <person name="Rivas-Marin E."/>
            <person name="Kohn T."/>
            <person name="Peeters S.H."/>
            <person name="Heuer A."/>
            <person name="Rast P."/>
            <person name="Oberbeckmann S."/>
            <person name="Bunk B."/>
            <person name="Jeske O."/>
            <person name="Meyerdierks A."/>
            <person name="Storesund J.E."/>
            <person name="Kallscheuer N."/>
            <person name="Luecker S."/>
            <person name="Lage O.M."/>
            <person name="Pohl T."/>
            <person name="Merkel B.J."/>
            <person name="Hornburger P."/>
            <person name="Mueller R.-W."/>
            <person name="Bruemmer F."/>
            <person name="Labrenz M."/>
            <person name="Spormann A.M."/>
            <person name="Op den Camp H."/>
            <person name="Overmann J."/>
            <person name="Amann R."/>
            <person name="Jetten M.S.M."/>
            <person name="Mascher T."/>
            <person name="Medema M.H."/>
            <person name="Devos D.P."/>
            <person name="Kaster A.-K."/>
            <person name="Ovreas L."/>
            <person name="Rohde M."/>
            <person name="Galperin M.Y."/>
            <person name="Jogler C."/>
        </authorList>
    </citation>
    <scope>NUCLEOTIDE SEQUENCE [LARGE SCALE GENOMIC DNA]</scope>
    <source>
        <strain evidence="2 3">Q31a</strain>
    </source>
</reference>
<dbReference type="InterPro" id="IPR024775">
    <property type="entry name" value="DinB-like"/>
</dbReference>
<dbReference type="Pfam" id="PF12867">
    <property type="entry name" value="DinB_2"/>
    <property type="match status" value="1"/>
</dbReference>
<dbReference type="EMBL" id="CP036298">
    <property type="protein sequence ID" value="QDV25134.1"/>
    <property type="molecule type" value="Genomic_DNA"/>
</dbReference>
<feature type="domain" description="DinB-like" evidence="1">
    <location>
        <begin position="11"/>
        <end position="139"/>
    </location>
</feature>
<evidence type="ECO:0000313" key="2">
    <source>
        <dbReference type="EMBL" id="QDV25134.1"/>
    </source>
</evidence>
<sequence length="164" mass="18231">MSFSQMILPEFEQEMASTRRVLEQVPDDKLDWKAHPKSNTIGWNANHLVEIPGWVAGTLANLSWDIEGYETPNLRSRAEILAAFDKNVAEACAALNSTTDAAVSQMWSLKSGDNVLMTMPRSVVIRSFVINHTIHHRAHLCVYLRLNDLPVPGMYGPSGDEPAS</sequence>
<organism evidence="2 3">
    <name type="scientific">Aureliella helgolandensis</name>
    <dbReference type="NCBI Taxonomy" id="2527968"/>
    <lineage>
        <taxon>Bacteria</taxon>
        <taxon>Pseudomonadati</taxon>
        <taxon>Planctomycetota</taxon>
        <taxon>Planctomycetia</taxon>
        <taxon>Pirellulales</taxon>
        <taxon>Pirellulaceae</taxon>
        <taxon>Aureliella</taxon>
    </lineage>
</organism>
<dbReference type="Gene3D" id="1.20.120.450">
    <property type="entry name" value="dinb family like domain"/>
    <property type="match status" value="1"/>
</dbReference>
<dbReference type="Proteomes" id="UP000318017">
    <property type="component" value="Chromosome"/>
</dbReference>
<name>A0A518G961_9BACT</name>
<evidence type="ECO:0000313" key="3">
    <source>
        <dbReference type="Proteomes" id="UP000318017"/>
    </source>
</evidence>
<protein>
    <submittedName>
        <fullName evidence="2">DinB superfamily protein</fullName>
    </submittedName>
</protein>
<dbReference type="AlphaFoldDB" id="A0A518G961"/>
<proteinExistence type="predicted"/>
<dbReference type="OrthoDB" id="119432at2"/>
<dbReference type="SUPFAM" id="SSF109854">
    <property type="entry name" value="DinB/YfiT-like putative metalloenzymes"/>
    <property type="match status" value="1"/>
</dbReference>
<dbReference type="KEGG" id="ahel:Q31a_34570"/>
<accession>A0A518G961</accession>
<gene>
    <name evidence="2" type="ORF">Q31a_34570</name>
</gene>
<dbReference type="InterPro" id="IPR034660">
    <property type="entry name" value="DinB/YfiT-like"/>
</dbReference>
<evidence type="ECO:0000259" key="1">
    <source>
        <dbReference type="Pfam" id="PF12867"/>
    </source>
</evidence>
<dbReference type="RefSeq" id="WP_145079817.1">
    <property type="nucleotide sequence ID" value="NZ_CP036298.1"/>
</dbReference>
<keyword evidence="3" id="KW-1185">Reference proteome</keyword>